<comment type="caution">
    <text evidence="6">The sequence shown here is derived from an EMBL/GenBank/DDBJ whole genome shotgun (WGS) entry which is preliminary data.</text>
</comment>
<evidence type="ECO:0000256" key="3">
    <source>
        <dbReference type="SAM" id="SignalP"/>
    </source>
</evidence>
<evidence type="ECO:0000259" key="5">
    <source>
        <dbReference type="Pfam" id="PF14718"/>
    </source>
</evidence>
<accession>A0ABT8BUR9</accession>
<dbReference type="Pfam" id="PF14718">
    <property type="entry name" value="SLT_L"/>
    <property type="match status" value="1"/>
</dbReference>
<dbReference type="NCBIfam" id="NF008631">
    <property type="entry name" value="PRK11619.1"/>
    <property type="match status" value="1"/>
</dbReference>
<dbReference type="CDD" id="cd13401">
    <property type="entry name" value="Slt70-like"/>
    <property type="match status" value="1"/>
</dbReference>
<dbReference type="Proteomes" id="UP001238540">
    <property type="component" value="Unassembled WGS sequence"/>
</dbReference>
<proteinExistence type="inferred from homology"/>
<evidence type="ECO:0000256" key="2">
    <source>
        <dbReference type="ARBA" id="ARBA00022729"/>
    </source>
</evidence>
<organism evidence="6 7">
    <name type="scientific">Vibrio ostreicida</name>
    <dbReference type="NCBI Taxonomy" id="526588"/>
    <lineage>
        <taxon>Bacteria</taxon>
        <taxon>Pseudomonadati</taxon>
        <taxon>Pseudomonadota</taxon>
        <taxon>Gammaproteobacteria</taxon>
        <taxon>Vibrionales</taxon>
        <taxon>Vibrionaceae</taxon>
        <taxon>Vibrio</taxon>
    </lineage>
</organism>
<comment type="similarity">
    <text evidence="1">Belongs to the transglycosylase Slt family.</text>
</comment>
<reference evidence="7" key="1">
    <citation type="journal article" date="2019" name="Int. J. Syst. Evol. Microbiol.">
        <title>The Global Catalogue of Microorganisms (GCM) 10K type strain sequencing project: providing services to taxonomists for standard genome sequencing and annotation.</title>
        <authorList>
            <consortium name="The Broad Institute Genomics Platform"/>
            <consortium name="The Broad Institute Genome Sequencing Center for Infectious Disease"/>
            <person name="Wu L."/>
            <person name="Ma J."/>
        </authorList>
    </citation>
    <scope>NUCLEOTIDE SEQUENCE [LARGE SCALE GENOMIC DNA]</scope>
    <source>
        <strain evidence="7">CECT 7398</strain>
    </source>
</reference>
<dbReference type="EMBL" id="JAUFQC010000001">
    <property type="protein sequence ID" value="MDN3610890.1"/>
    <property type="molecule type" value="Genomic_DNA"/>
</dbReference>
<dbReference type="Gene3D" id="1.25.20.10">
    <property type="entry name" value="Bacterial muramidases"/>
    <property type="match status" value="1"/>
</dbReference>
<evidence type="ECO:0000313" key="6">
    <source>
        <dbReference type="EMBL" id="MDN3610890.1"/>
    </source>
</evidence>
<feature type="domain" description="Transglycosylase SLT" evidence="4">
    <location>
        <begin position="493"/>
        <end position="604"/>
    </location>
</feature>
<sequence>MTLMFPKSLYCIPSSILIGLSMVYSASFTSPVTAANIQEQRTIYDKAQHYLDRNQVAQYRQLRPKIKDYPLTPYTDYRAFLVNIAQRTPIEVENFIQAYNTLPFSNRIRAPYIDSLARNNQWEKLANFQSVEPKGETYQCHYYHALYQTGKKTQAFRGAKKLWHSGKSIADACDPLFKVWDKAGLRTDQQVLERMLLAFEARNGSLMNYLKTLLDSGTSRKQALEMKKLFNRPERVVTFSRQRTSTDFNRRQAELAVKKLARKDADLAQSVFSKVVSAQQFSQQDAQRLADYISFRLINTDKASLSQWRDTMIASSGNDALIERRIRLAIQKADWTGVIKWVAHLSESAQNTIRWQYWLGRSEVASGDAISGNNRLENLVGQRNFYSVAAAKEIQRSINYPVSSLSLEQRAVQPFMKALVRIEELVERDKITAAKSEWRWLLQRANAQQKEMLAAYASYKNWSHLSVTASITAKMWDNLEIRFPIAHRWWFDFYGEKHRIDPITLMSLARQESALDVEARSPVGARGIMQIMPSTAKYTARKYQLAYQSSRDLYEVGKNIEIGSHYFKGLLDQYDNNRIFALAAYNAGPYRVKTWRKRTQGKLDAYAFIEAIPFKETRGYVQNILMFETYYRDLLGVDGAFLNQNEIDTRY</sequence>
<gene>
    <name evidence="6" type="primary">sltY</name>
    <name evidence="6" type="ORF">QWZ16_14425</name>
</gene>
<keyword evidence="2 3" id="KW-0732">Signal</keyword>
<feature type="domain" description="Lytic transglycosylase superhelical linker" evidence="5">
    <location>
        <begin position="416"/>
        <end position="479"/>
    </location>
</feature>
<evidence type="ECO:0000313" key="7">
    <source>
        <dbReference type="Proteomes" id="UP001238540"/>
    </source>
</evidence>
<protein>
    <submittedName>
        <fullName evidence="6">Murein transglycosylase</fullName>
        <ecNumber evidence="6">4.2.2.-</ecNumber>
    </submittedName>
</protein>
<keyword evidence="6" id="KW-0456">Lyase</keyword>
<dbReference type="InterPro" id="IPR023346">
    <property type="entry name" value="Lysozyme-like_dom_sf"/>
</dbReference>
<dbReference type="RefSeq" id="WP_076590101.1">
    <property type="nucleotide sequence ID" value="NZ_JABEYA020000018.1"/>
</dbReference>
<dbReference type="Gene3D" id="1.10.1240.20">
    <property type="entry name" value="Lytic transglycosylase, superhelical linker domain"/>
    <property type="match status" value="1"/>
</dbReference>
<dbReference type="InterPro" id="IPR008258">
    <property type="entry name" value="Transglycosylase_SLT_dom_1"/>
</dbReference>
<dbReference type="InterPro" id="IPR008939">
    <property type="entry name" value="Lytic_TGlycosylase_superhlx_U"/>
</dbReference>
<dbReference type="Gene3D" id="1.10.530.10">
    <property type="match status" value="1"/>
</dbReference>
<dbReference type="GO" id="GO:0016829">
    <property type="term" value="F:lyase activity"/>
    <property type="evidence" value="ECO:0007669"/>
    <property type="project" value="UniProtKB-KW"/>
</dbReference>
<keyword evidence="7" id="KW-1185">Reference proteome</keyword>
<dbReference type="EC" id="4.2.2.-" evidence="6"/>
<feature type="chain" id="PRO_5045487224" evidence="3">
    <location>
        <begin position="35"/>
        <end position="651"/>
    </location>
</feature>
<dbReference type="InterPro" id="IPR037061">
    <property type="entry name" value="Lytic_TGlycoase_superhlx_L_sf"/>
</dbReference>
<evidence type="ECO:0000259" key="4">
    <source>
        <dbReference type="Pfam" id="PF01464"/>
    </source>
</evidence>
<dbReference type="SUPFAM" id="SSF53955">
    <property type="entry name" value="Lysozyme-like"/>
    <property type="match status" value="1"/>
</dbReference>
<name>A0ABT8BUR9_9VIBR</name>
<evidence type="ECO:0000256" key="1">
    <source>
        <dbReference type="ARBA" id="ARBA00007734"/>
    </source>
</evidence>
<dbReference type="PANTHER" id="PTHR37423">
    <property type="entry name" value="SOLUBLE LYTIC MUREIN TRANSGLYCOSYLASE-RELATED"/>
    <property type="match status" value="1"/>
</dbReference>
<feature type="signal peptide" evidence="3">
    <location>
        <begin position="1"/>
        <end position="34"/>
    </location>
</feature>
<dbReference type="InterPro" id="IPR012289">
    <property type="entry name" value="Lytic_TGlycosylase_superhlx_L"/>
</dbReference>
<dbReference type="Pfam" id="PF01464">
    <property type="entry name" value="SLT"/>
    <property type="match status" value="1"/>
</dbReference>
<dbReference type="PANTHER" id="PTHR37423:SF5">
    <property type="entry name" value="SOLUBLE LYTIC MUREIN TRANSGLYCOSYLASE"/>
    <property type="match status" value="1"/>
</dbReference>
<dbReference type="SUPFAM" id="SSF48435">
    <property type="entry name" value="Bacterial muramidases"/>
    <property type="match status" value="1"/>
</dbReference>